<protein>
    <submittedName>
        <fullName evidence="1">Uncharacterized protein</fullName>
    </submittedName>
</protein>
<proteinExistence type="predicted"/>
<gene>
    <name evidence="1" type="ORF">QFC24_003152</name>
</gene>
<sequence>MDISQTQENAEAGPSSLPAAADPSIIHEDGGNHDETPPMSKKAMKKAAKRARAESEKLVRRAAEKGRRKVNAAKRKADLQAGLLSPEEVEEIRKRQEAVKLRKKLRAKGGDLVKDDAQTWKGGVVIDCGFDELMNEQEIVSMTNQLYYVHSLNRMSTKPFRHCVFTGVNGRMKERLENKLHGEYKKFTRMEWRSEDVKDIRDAPSRSDAEWEDFKKSKKSARGASTISSEGPDLLDPPLRNPFEGQEYVYLSADAEYELESLSENETYIIGGINLCQSKAEKLGIKTARLPIGKYLAGMPTRKVLTVNQVFEILLKFNELGSWQSAMEAVMPQRKYQIGGKRAMRKLELRQNGTAETGDGVGKTEDGQGEGESDQDASGDDDRVPEAVAGDIPHSEDEGTPKSIAELSDSGAEEGHGVLDEEEMMANEV</sequence>
<comment type="caution">
    <text evidence="1">The sequence shown here is derived from an EMBL/GenBank/DDBJ whole genome shotgun (WGS) entry which is preliminary data.</text>
</comment>
<dbReference type="Proteomes" id="UP001234202">
    <property type="component" value="Unassembled WGS sequence"/>
</dbReference>
<evidence type="ECO:0000313" key="2">
    <source>
        <dbReference type="Proteomes" id="UP001234202"/>
    </source>
</evidence>
<keyword evidence="2" id="KW-1185">Reference proteome</keyword>
<evidence type="ECO:0000313" key="1">
    <source>
        <dbReference type="EMBL" id="KAJ9124783.1"/>
    </source>
</evidence>
<reference evidence="1" key="1">
    <citation type="submission" date="2023-04" db="EMBL/GenBank/DDBJ databases">
        <title>Draft Genome sequencing of Naganishia species isolated from polar environments using Oxford Nanopore Technology.</title>
        <authorList>
            <person name="Leo P."/>
            <person name="Venkateswaran K."/>
        </authorList>
    </citation>
    <scope>NUCLEOTIDE SEQUENCE</scope>
    <source>
        <strain evidence="1">DBVPG 5303</strain>
    </source>
</reference>
<dbReference type="EMBL" id="JASBWV010000009">
    <property type="protein sequence ID" value="KAJ9124783.1"/>
    <property type="molecule type" value="Genomic_DNA"/>
</dbReference>
<name>A0ACC2XLP9_9TREE</name>
<organism evidence="1 2">
    <name type="scientific">Naganishia onofrii</name>
    <dbReference type="NCBI Taxonomy" id="1851511"/>
    <lineage>
        <taxon>Eukaryota</taxon>
        <taxon>Fungi</taxon>
        <taxon>Dikarya</taxon>
        <taxon>Basidiomycota</taxon>
        <taxon>Agaricomycotina</taxon>
        <taxon>Tremellomycetes</taxon>
        <taxon>Filobasidiales</taxon>
        <taxon>Filobasidiaceae</taxon>
        <taxon>Naganishia</taxon>
    </lineage>
</organism>
<accession>A0ACC2XLP9</accession>